<evidence type="ECO:0000256" key="5">
    <source>
        <dbReference type="SAM" id="Phobius"/>
    </source>
</evidence>
<dbReference type="Gene3D" id="1.20.1250.20">
    <property type="entry name" value="MFS general substrate transporter like domains"/>
    <property type="match status" value="1"/>
</dbReference>
<dbReference type="InterPro" id="IPR036259">
    <property type="entry name" value="MFS_trans_sf"/>
</dbReference>
<feature type="transmembrane region" description="Helical" evidence="5">
    <location>
        <begin position="131"/>
        <end position="149"/>
    </location>
</feature>
<dbReference type="RefSeq" id="XP_050507494.1">
    <property type="nucleotide sequence ID" value="XM_050651537.1"/>
</dbReference>
<feature type="transmembrane region" description="Helical" evidence="5">
    <location>
        <begin position="340"/>
        <end position="364"/>
    </location>
</feature>
<name>A0ABM5KBC8_DIAVI</name>
<organism evidence="7 8">
    <name type="scientific">Diabrotica virgifera virgifera</name>
    <name type="common">western corn rootworm</name>
    <dbReference type="NCBI Taxonomy" id="50390"/>
    <lineage>
        <taxon>Eukaryota</taxon>
        <taxon>Metazoa</taxon>
        <taxon>Ecdysozoa</taxon>
        <taxon>Arthropoda</taxon>
        <taxon>Hexapoda</taxon>
        <taxon>Insecta</taxon>
        <taxon>Pterygota</taxon>
        <taxon>Neoptera</taxon>
        <taxon>Endopterygota</taxon>
        <taxon>Coleoptera</taxon>
        <taxon>Polyphaga</taxon>
        <taxon>Cucujiformia</taxon>
        <taxon>Chrysomeloidea</taxon>
        <taxon>Chrysomelidae</taxon>
        <taxon>Galerucinae</taxon>
        <taxon>Diabroticina</taxon>
        <taxon>Diabroticites</taxon>
        <taxon>Diabrotica</taxon>
    </lineage>
</organism>
<evidence type="ECO:0000256" key="3">
    <source>
        <dbReference type="ARBA" id="ARBA00022989"/>
    </source>
</evidence>
<dbReference type="RefSeq" id="XP_050507495.1">
    <property type="nucleotide sequence ID" value="XM_050651538.1"/>
</dbReference>
<dbReference type="PANTHER" id="PTHR48021">
    <property type="match status" value="1"/>
</dbReference>
<dbReference type="PROSITE" id="PS50850">
    <property type="entry name" value="MFS"/>
    <property type="match status" value="1"/>
</dbReference>
<dbReference type="PANTHER" id="PTHR48021:SF47">
    <property type="entry name" value="GH17672P"/>
    <property type="match status" value="1"/>
</dbReference>
<dbReference type="GeneID" id="126885110"/>
<feature type="transmembrane region" description="Helical" evidence="5">
    <location>
        <begin position="73"/>
        <end position="92"/>
    </location>
</feature>
<dbReference type="InterPro" id="IPR050549">
    <property type="entry name" value="MFS_Trehalose_Transporter"/>
</dbReference>
<keyword evidence="8" id="KW-1185">Reference proteome</keyword>
<evidence type="ECO:0000313" key="8">
    <source>
        <dbReference type="Proteomes" id="UP001652700"/>
    </source>
</evidence>
<accession>A0ABM5KBC8</accession>
<comment type="subcellular location">
    <subcellularLocation>
        <location evidence="1">Membrane</location>
        <topology evidence="1">Multi-pass membrane protein</topology>
    </subcellularLocation>
</comment>
<feature type="transmembrane region" description="Helical" evidence="5">
    <location>
        <begin position="309"/>
        <end position="334"/>
    </location>
</feature>
<dbReference type="InterPro" id="IPR005829">
    <property type="entry name" value="Sugar_transporter_CS"/>
</dbReference>
<keyword evidence="2 5" id="KW-0812">Transmembrane</keyword>
<dbReference type="Pfam" id="PF00083">
    <property type="entry name" value="Sugar_tr"/>
    <property type="match status" value="1"/>
</dbReference>
<keyword evidence="3 5" id="KW-1133">Transmembrane helix</keyword>
<dbReference type="PROSITE" id="PS00217">
    <property type="entry name" value="SUGAR_TRANSPORT_2"/>
    <property type="match status" value="1"/>
</dbReference>
<protein>
    <recommendedName>
        <fullName evidence="6">Major facilitator superfamily (MFS) profile domain-containing protein</fullName>
    </recommendedName>
</protein>
<feature type="transmembrane region" description="Helical" evidence="5">
    <location>
        <begin position="98"/>
        <end position="119"/>
    </location>
</feature>
<evidence type="ECO:0000313" key="7">
    <source>
        <dbReference type="EnsemblMetazoa" id="XP_050507494.1"/>
    </source>
</evidence>
<evidence type="ECO:0000256" key="2">
    <source>
        <dbReference type="ARBA" id="ARBA00022692"/>
    </source>
</evidence>
<dbReference type="InterPro" id="IPR020846">
    <property type="entry name" value="MFS_dom"/>
</dbReference>
<evidence type="ECO:0000256" key="4">
    <source>
        <dbReference type="ARBA" id="ARBA00023136"/>
    </source>
</evidence>
<sequence length="459" mass="50966">MANRAILSGIITGCLLTALTVLSQLSIKFETRYHRGSLTMLMISWLYVTLGIGKILGSVIFSLLAEIVGRKHTLTALCIPFLLSFFMCELRIHSAVLFISKFIAGLSSGGAYVVVPIYIGEVAEKKSRGKLIALIYPSFAAAHFFVIGLLERLDGYDLSSILNYISASLAITATILAVTLVVESPFYYLKRRRELAAKSSLVKLRNNASNHQTEFSEIQNQVHPNMPNIEVGVKVRTFVKYSWLKPLLLMIGILGLISLSGLSSSYFLMSYVSHYDEWEWNLITILHSAVHLLGSFVIPFIIDKYGRKLPLLISVIFISTTFILMYILVLLVGYTIHISYLLLVASLLSYLAGDIGVGPIPFVLLGELFPLRNKMICAGMSTAIHFTLTLFLPYVILWINYLGPGGSYIHIIISVVVAISLVILIKYFCPETKGKSLNEIQVEINKNSTQSINLPILTE</sequence>
<evidence type="ECO:0000256" key="1">
    <source>
        <dbReference type="ARBA" id="ARBA00004141"/>
    </source>
</evidence>
<keyword evidence="4 5" id="KW-0472">Membrane</keyword>
<feature type="transmembrane region" description="Helical" evidence="5">
    <location>
        <begin position="280"/>
        <end position="302"/>
    </location>
</feature>
<feature type="domain" description="Major facilitator superfamily (MFS) profile" evidence="6">
    <location>
        <begin position="1"/>
        <end position="433"/>
    </location>
</feature>
<dbReference type="EnsemblMetazoa" id="XM_050651538.1">
    <property type="protein sequence ID" value="XP_050507495.1"/>
    <property type="gene ID" value="LOC126885110"/>
</dbReference>
<proteinExistence type="predicted"/>
<reference evidence="7" key="1">
    <citation type="submission" date="2025-05" db="UniProtKB">
        <authorList>
            <consortium name="EnsemblMetazoa"/>
        </authorList>
    </citation>
    <scope>IDENTIFICATION</scope>
</reference>
<feature type="transmembrane region" description="Helical" evidence="5">
    <location>
        <begin position="39"/>
        <end position="61"/>
    </location>
</feature>
<evidence type="ECO:0000259" key="6">
    <source>
        <dbReference type="PROSITE" id="PS50850"/>
    </source>
</evidence>
<feature type="transmembrane region" description="Helical" evidence="5">
    <location>
        <begin position="247"/>
        <end position="268"/>
    </location>
</feature>
<dbReference type="Proteomes" id="UP001652700">
    <property type="component" value="Unplaced"/>
</dbReference>
<feature type="transmembrane region" description="Helical" evidence="5">
    <location>
        <begin position="161"/>
        <end position="182"/>
    </location>
</feature>
<feature type="transmembrane region" description="Helical" evidence="5">
    <location>
        <begin position="407"/>
        <end position="429"/>
    </location>
</feature>
<dbReference type="EnsemblMetazoa" id="XM_050651537.1">
    <property type="protein sequence ID" value="XP_050507494.1"/>
    <property type="gene ID" value="LOC126885110"/>
</dbReference>
<feature type="transmembrane region" description="Helical" evidence="5">
    <location>
        <begin position="376"/>
        <end position="401"/>
    </location>
</feature>
<dbReference type="SUPFAM" id="SSF103473">
    <property type="entry name" value="MFS general substrate transporter"/>
    <property type="match status" value="1"/>
</dbReference>
<dbReference type="InterPro" id="IPR005828">
    <property type="entry name" value="MFS_sugar_transport-like"/>
</dbReference>